<dbReference type="CDD" id="cd00637">
    <property type="entry name" value="7tm_classA_rhodopsin-like"/>
    <property type="match status" value="1"/>
</dbReference>
<reference evidence="11" key="1">
    <citation type="journal article" date="2023" name="G3 (Bethesda)">
        <title>Whole genome assembly and annotation of the endangered Caribbean coral Acropora cervicornis.</title>
        <authorList>
            <person name="Selwyn J.D."/>
            <person name="Vollmer S.V."/>
        </authorList>
    </citation>
    <scope>NUCLEOTIDE SEQUENCE</scope>
    <source>
        <strain evidence="11">K2</strain>
    </source>
</reference>
<dbReference type="EMBL" id="JARQWQ010000003">
    <property type="protein sequence ID" value="KAK2572956.1"/>
    <property type="molecule type" value="Genomic_DNA"/>
</dbReference>
<dbReference type="GO" id="GO:0007187">
    <property type="term" value="P:G protein-coupled receptor signaling pathway, coupled to cyclic nucleotide second messenger"/>
    <property type="evidence" value="ECO:0007669"/>
    <property type="project" value="TreeGrafter"/>
</dbReference>
<keyword evidence="8" id="KW-0807">Transducer</keyword>
<dbReference type="InterPro" id="IPR017452">
    <property type="entry name" value="GPCR_Rhodpsn_7TM"/>
</dbReference>
<evidence type="ECO:0000256" key="3">
    <source>
        <dbReference type="ARBA" id="ARBA00022692"/>
    </source>
</evidence>
<feature type="transmembrane region" description="Helical" evidence="9">
    <location>
        <begin position="109"/>
        <end position="130"/>
    </location>
</feature>
<feature type="domain" description="G-protein coupled receptors family 1 profile" evidence="10">
    <location>
        <begin position="50"/>
        <end position="169"/>
    </location>
</feature>
<dbReference type="GO" id="GO:0004993">
    <property type="term" value="F:G protein-coupled serotonin receptor activity"/>
    <property type="evidence" value="ECO:0007669"/>
    <property type="project" value="TreeGrafter"/>
</dbReference>
<evidence type="ECO:0000313" key="11">
    <source>
        <dbReference type="EMBL" id="KAK2572956.1"/>
    </source>
</evidence>
<protein>
    <submittedName>
        <fullName evidence="11">Dopamine receptor 1</fullName>
    </submittedName>
</protein>
<feature type="transmembrane region" description="Helical" evidence="9">
    <location>
        <begin position="150"/>
        <end position="171"/>
    </location>
</feature>
<keyword evidence="3 9" id="KW-0812">Transmembrane</keyword>
<proteinExistence type="predicted"/>
<feature type="transmembrane region" description="Helical" evidence="9">
    <location>
        <begin position="54"/>
        <end position="76"/>
    </location>
</feature>
<evidence type="ECO:0000256" key="1">
    <source>
        <dbReference type="ARBA" id="ARBA00004651"/>
    </source>
</evidence>
<keyword evidence="2" id="KW-1003">Cell membrane</keyword>
<accession>A0AAD9VFW0</accession>
<keyword evidence="4 9" id="KW-1133">Transmembrane helix</keyword>
<comment type="subcellular location">
    <subcellularLocation>
        <location evidence="1">Cell membrane</location>
        <topology evidence="1">Multi-pass membrane protein</topology>
    </subcellularLocation>
</comment>
<dbReference type="GO" id="GO:0005886">
    <property type="term" value="C:plasma membrane"/>
    <property type="evidence" value="ECO:0007669"/>
    <property type="project" value="UniProtKB-SubCell"/>
</dbReference>
<organism evidence="11 12">
    <name type="scientific">Acropora cervicornis</name>
    <name type="common">Staghorn coral</name>
    <dbReference type="NCBI Taxonomy" id="6130"/>
    <lineage>
        <taxon>Eukaryota</taxon>
        <taxon>Metazoa</taxon>
        <taxon>Cnidaria</taxon>
        <taxon>Anthozoa</taxon>
        <taxon>Hexacorallia</taxon>
        <taxon>Scleractinia</taxon>
        <taxon>Astrocoeniina</taxon>
        <taxon>Acroporidae</taxon>
        <taxon>Acropora</taxon>
    </lineage>
</organism>
<evidence type="ECO:0000256" key="8">
    <source>
        <dbReference type="ARBA" id="ARBA00023224"/>
    </source>
</evidence>
<dbReference type="PROSITE" id="PS50262">
    <property type="entry name" value="G_PROTEIN_RECEP_F1_2"/>
    <property type="match status" value="1"/>
</dbReference>
<reference evidence="11" key="2">
    <citation type="journal article" date="2023" name="Science">
        <title>Genomic signatures of disease resistance in endangered staghorn corals.</title>
        <authorList>
            <person name="Vollmer S.V."/>
            <person name="Selwyn J.D."/>
            <person name="Despard B.A."/>
            <person name="Roesel C.L."/>
        </authorList>
    </citation>
    <scope>NUCLEOTIDE SEQUENCE</scope>
    <source>
        <strain evidence="11">K2</strain>
    </source>
</reference>
<dbReference type="GO" id="GO:0007268">
    <property type="term" value="P:chemical synaptic transmission"/>
    <property type="evidence" value="ECO:0007669"/>
    <property type="project" value="TreeGrafter"/>
</dbReference>
<dbReference type="GO" id="GO:0030594">
    <property type="term" value="F:neurotransmitter receptor activity"/>
    <property type="evidence" value="ECO:0007669"/>
    <property type="project" value="TreeGrafter"/>
</dbReference>
<evidence type="ECO:0000259" key="10">
    <source>
        <dbReference type="PROSITE" id="PS50262"/>
    </source>
</evidence>
<keyword evidence="12" id="KW-1185">Reference proteome</keyword>
<evidence type="ECO:0000256" key="9">
    <source>
        <dbReference type="SAM" id="Phobius"/>
    </source>
</evidence>
<dbReference type="PANTHER" id="PTHR24247">
    <property type="entry name" value="5-HYDROXYTRYPTAMINE RECEPTOR"/>
    <property type="match status" value="1"/>
</dbReference>
<dbReference type="Proteomes" id="UP001249851">
    <property type="component" value="Unassembled WGS sequence"/>
</dbReference>
<dbReference type="Gene3D" id="1.20.1070.10">
    <property type="entry name" value="Rhodopsin 7-helix transmembrane proteins"/>
    <property type="match status" value="2"/>
</dbReference>
<keyword evidence="6 9" id="KW-0472">Membrane</keyword>
<evidence type="ECO:0000256" key="7">
    <source>
        <dbReference type="ARBA" id="ARBA00023170"/>
    </source>
</evidence>
<dbReference type="InterPro" id="IPR000276">
    <property type="entry name" value="GPCR_Rhodpsn"/>
</dbReference>
<evidence type="ECO:0000256" key="6">
    <source>
        <dbReference type="ARBA" id="ARBA00023136"/>
    </source>
</evidence>
<keyword evidence="5" id="KW-0297">G-protein coupled receptor</keyword>
<evidence type="ECO:0000313" key="12">
    <source>
        <dbReference type="Proteomes" id="UP001249851"/>
    </source>
</evidence>
<evidence type="ECO:0000256" key="2">
    <source>
        <dbReference type="ARBA" id="ARBA00022475"/>
    </source>
</evidence>
<dbReference type="PRINTS" id="PR00237">
    <property type="entry name" value="GPCRRHODOPSN"/>
</dbReference>
<dbReference type="AlphaFoldDB" id="A0AAD9VFW0"/>
<name>A0AAD9VFW0_ACRCE</name>
<feature type="transmembrane region" description="Helical" evidence="9">
    <location>
        <begin position="17"/>
        <end position="42"/>
    </location>
</feature>
<keyword evidence="7 11" id="KW-0675">Receptor</keyword>
<dbReference type="Pfam" id="PF00001">
    <property type="entry name" value="7tm_1"/>
    <property type="match status" value="2"/>
</dbReference>
<dbReference type="GO" id="GO:0045202">
    <property type="term" value="C:synapse"/>
    <property type="evidence" value="ECO:0007669"/>
    <property type="project" value="GOC"/>
</dbReference>
<comment type="caution">
    <text evidence="11">The sequence shown here is derived from an EMBL/GenBank/DDBJ whole genome shotgun (WGS) entry which is preliminary data.</text>
</comment>
<dbReference type="GO" id="GO:0030425">
    <property type="term" value="C:dendrite"/>
    <property type="evidence" value="ECO:0007669"/>
    <property type="project" value="TreeGrafter"/>
</dbReference>
<gene>
    <name evidence="11" type="ORF">P5673_001973</name>
</gene>
<evidence type="ECO:0000256" key="4">
    <source>
        <dbReference type="ARBA" id="ARBA00022989"/>
    </source>
</evidence>
<sequence>MTPKGCDELLPTAKWHIFLTTVSGVLLSVMICSTNALILLGIYRNTSLQCVTNYFLAVLAFSDFFVGFVAIPIWVVRSLAGEVRRQHQTIGDQSRGTVEFHVQNKKASITIAIVIGVFYLTSLPALAFSIADVLSSKGASCQDMQSTESWGSWTLFITYSNAALNPWIYAARKREFEDALKKLMFWRHHC</sequence>
<dbReference type="SUPFAM" id="SSF81321">
    <property type="entry name" value="Family A G protein-coupled receptor-like"/>
    <property type="match status" value="2"/>
</dbReference>
<evidence type="ECO:0000256" key="5">
    <source>
        <dbReference type="ARBA" id="ARBA00023040"/>
    </source>
</evidence>